<proteinExistence type="predicted"/>
<dbReference type="PANTHER" id="PTHR38479:SF2">
    <property type="entry name" value="WINGED HELIX DNA-BINDING DOMAIN-CONTAINING PROTEIN"/>
    <property type="match status" value="1"/>
</dbReference>
<dbReference type="InterPro" id="IPR009351">
    <property type="entry name" value="AlkZ-like"/>
</dbReference>
<dbReference type="EMBL" id="JACCBU010000001">
    <property type="protein sequence ID" value="NYE71477.1"/>
    <property type="molecule type" value="Genomic_DNA"/>
</dbReference>
<dbReference type="Proteomes" id="UP000569914">
    <property type="component" value="Unassembled WGS sequence"/>
</dbReference>
<comment type="caution">
    <text evidence="1">The sequence shown here is derived from an EMBL/GenBank/DDBJ whole genome shotgun (WGS) entry which is preliminary data.</text>
</comment>
<dbReference type="RefSeq" id="WP_179751643.1">
    <property type="nucleotide sequence ID" value="NZ_JACCBU010000001.1"/>
</dbReference>
<sequence length="395" mass="42276">MDMAKLRGWWFRRQGLAHRLDGTEPAEVLRRTGWARTVGGSNPYLTLFARAGIDRAAADRAVAEVAICELPSARGCTYLLPAEDFAIGLAAGAGAPRAELAAAIKHLDVTEAEIDRLGEAVLAAVSEAGTPLQPQDLRDRLGDAARSLGEAGRKRGVSSTLPLALGLLQSAGELRRVPIDGRLDQQRYGYVRWTPSPLAGADIDPDLVAADLASRYFAWAGPATLAHFRWFSGLGAAVAKRAVAAIDLTDLGDGRLLPTELVAEFEEFTAPADPEYALVGWIDGSHLLHRDLGRLLDPADADRPSPLEPSKRLGDLKDPPCQLILDRGRIVGLWEFDPVTEKIVSQLFVPEDEGLLAAMVETEGFIVEQLGDARGSVLDSAKSRSAAVSALTESP</sequence>
<organism evidence="1 2">
    <name type="scientific">Microlunatus parietis</name>
    <dbReference type="NCBI Taxonomy" id="682979"/>
    <lineage>
        <taxon>Bacteria</taxon>
        <taxon>Bacillati</taxon>
        <taxon>Actinomycetota</taxon>
        <taxon>Actinomycetes</taxon>
        <taxon>Propionibacteriales</taxon>
        <taxon>Propionibacteriaceae</taxon>
        <taxon>Microlunatus</taxon>
    </lineage>
</organism>
<evidence type="ECO:0008006" key="3">
    <source>
        <dbReference type="Google" id="ProtNLM"/>
    </source>
</evidence>
<evidence type="ECO:0000313" key="1">
    <source>
        <dbReference type="EMBL" id="NYE71477.1"/>
    </source>
</evidence>
<dbReference type="PANTHER" id="PTHR38479">
    <property type="entry name" value="LMO0824 PROTEIN"/>
    <property type="match status" value="1"/>
</dbReference>
<dbReference type="Pfam" id="PF06224">
    <property type="entry name" value="AlkZ-like"/>
    <property type="match status" value="1"/>
</dbReference>
<reference evidence="1 2" key="1">
    <citation type="submission" date="2020-07" db="EMBL/GenBank/DDBJ databases">
        <title>Sequencing the genomes of 1000 actinobacteria strains.</title>
        <authorList>
            <person name="Klenk H.-P."/>
        </authorList>
    </citation>
    <scope>NUCLEOTIDE SEQUENCE [LARGE SCALE GENOMIC DNA]</scope>
    <source>
        <strain evidence="1 2">DSM 22083</strain>
    </source>
</reference>
<gene>
    <name evidence="1" type="ORF">BKA15_002806</name>
</gene>
<keyword evidence="2" id="KW-1185">Reference proteome</keyword>
<dbReference type="AlphaFoldDB" id="A0A7Y9LB97"/>
<evidence type="ECO:0000313" key="2">
    <source>
        <dbReference type="Proteomes" id="UP000569914"/>
    </source>
</evidence>
<protein>
    <recommendedName>
        <fullName evidence="3">Winged helix DNA-binding domain-containing protein</fullName>
    </recommendedName>
</protein>
<name>A0A7Y9LB97_9ACTN</name>
<accession>A0A7Y9LB97</accession>